<name>C0GCN4_DETAL</name>
<evidence type="ECO:0000313" key="1">
    <source>
        <dbReference type="EMBL" id="EEG78969.1"/>
    </source>
</evidence>
<reference evidence="1 2" key="1">
    <citation type="submission" date="2009-02" db="EMBL/GenBank/DDBJ databases">
        <title>Sequencing of the draft genome and assembly of Dethiobacter alkaliphilus AHT 1.</title>
        <authorList>
            <consortium name="US DOE Joint Genome Institute (JGI-PGF)"/>
            <person name="Lucas S."/>
            <person name="Copeland A."/>
            <person name="Lapidus A."/>
            <person name="Glavina del Rio T."/>
            <person name="Dalin E."/>
            <person name="Tice H."/>
            <person name="Bruce D."/>
            <person name="Goodwin L."/>
            <person name="Pitluck S."/>
            <person name="Larimer F."/>
            <person name="Land M.L."/>
            <person name="Hauser L."/>
            <person name="Muyzer G."/>
        </authorList>
    </citation>
    <scope>NUCLEOTIDE SEQUENCE [LARGE SCALE GENOMIC DNA]</scope>
    <source>
        <strain evidence="1 2">AHT 1</strain>
    </source>
</reference>
<proteinExistence type="predicted"/>
<dbReference type="eggNOG" id="ENOG5033CXZ">
    <property type="taxonomic scope" value="Bacteria"/>
</dbReference>
<protein>
    <submittedName>
        <fullName evidence="1">Uncharacterized protein</fullName>
    </submittedName>
</protein>
<dbReference type="EMBL" id="ACJM01000001">
    <property type="protein sequence ID" value="EEG78969.1"/>
    <property type="molecule type" value="Genomic_DNA"/>
</dbReference>
<organism evidence="1 2">
    <name type="scientific">Dethiobacter alkaliphilus AHT 1</name>
    <dbReference type="NCBI Taxonomy" id="555088"/>
    <lineage>
        <taxon>Bacteria</taxon>
        <taxon>Bacillati</taxon>
        <taxon>Bacillota</taxon>
        <taxon>Dethiobacteria</taxon>
        <taxon>Dethiobacterales</taxon>
        <taxon>Dethiobacteraceae</taxon>
        <taxon>Dethiobacter</taxon>
    </lineage>
</organism>
<dbReference type="AlphaFoldDB" id="C0GCN4"/>
<gene>
    <name evidence="1" type="ORF">DealDRAFT_0243</name>
</gene>
<dbReference type="RefSeq" id="WP_008514068.1">
    <property type="nucleotide sequence ID" value="NZ_ACJM01000001.1"/>
</dbReference>
<sequence length="94" mass="10473">MNRTRKTFVSNLSNQANMNSTETSELYQLNVVIAIGLEHLDTSQQLRLKTPLSISVNRTGELDISGLDGVTVSDDNIRVHADRKVTKSPDQDME</sequence>
<keyword evidence="2" id="KW-1185">Reference proteome</keyword>
<dbReference type="STRING" id="555088.DealDRAFT_0243"/>
<dbReference type="Proteomes" id="UP000006443">
    <property type="component" value="Unassembled WGS sequence"/>
</dbReference>
<comment type="caution">
    <text evidence="1">The sequence shown here is derived from an EMBL/GenBank/DDBJ whole genome shotgun (WGS) entry which is preliminary data.</text>
</comment>
<evidence type="ECO:0000313" key="2">
    <source>
        <dbReference type="Proteomes" id="UP000006443"/>
    </source>
</evidence>
<accession>C0GCN4</accession>
<dbReference type="OrthoDB" id="1708059at2"/>